<dbReference type="Proteomes" id="UP000078560">
    <property type="component" value="Unassembled WGS sequence"/>
</dbReference>
<dbReference type="AlphaFoldDB" id="A0A1A8XAN5"/>
<organism evidence="3 4">
    <name type="scientific">Plasmodium ovale curtisi</name>
    <dbReference type="NCBI Taxonomy" id="864141"/>
    <lineage>
        <taxon>Eukaryota</taxon>
        <taxon>Sar</taxon>
        <taxon>Alveolata</taxon>
        <taxon>Apicomplexa</taxon>
        <taxon>Aconoidasida</taxon>
        <taxon>Haemosporida</taxon>
        <taxon>Plasmodiidae</taxon>
        <taxon>Plasmodium</taxon>
        <taxon>Plasmodium (Plasmodium)</taxon>
    </lineage>
</organism>
<evidence type="ECO:0000313" key="2">
    <source>
        <dbReference type="EMBL" id="SBS80968.1"/>
    </source>
</evidence>
<evidence type="ECO:0000313" key="3">
    <source>
        <dbReference type="EMBL" id="SBT00879.1"/>
    </source>
</evidence>
<dbReference type="Proteomes" id="UP000078546">
    <property type="component" value="Unassembled WGS sequence"/>
</dbReference>
<dbReference type="Pfam" id="PF12319">
    <property type="entry name" value="TryThrA_C"/>
    <property type="match status" value="1"/>
</dbReference>
<sequence length="418" mass="52289">MNEYRNQFINKSTNEFRNQFMNKSTNEFRNQYMSQSTNEFRNQYMNHNTNEFRNQYINHDMNEYRNQYMNQNMNEHGNQHMSQNMSEYQQRHMGQNMNVPRNPNSNHNRNQNMYTQEYTGPNSSNWDLENKDNAPLVVHKNLITSFISTALFFLSSSILNLSNMSQSLFTQTSKPVNIPLYAITYPEVPLEISEEWKENQWENWKINLEDDWEKFHSSIENEKNKWLQGMELDWENWKRDMENKLRKCNEDMSKAYDYSILEKHLYWDESEWQEWIKSQGKNFMEGEWEKWIYENESYLNIWCMKKWLKWKNTKLVPWIRNEWKRREDFYWENWEKTWETSLYAADRINWLNWRKRNDREMMEWNFWVTTKEKLYINPKWDKLSEWKNNKKILFYDWMEYFINEWIRDNTRPVFSRLP</sequence>
<dbReference type="EMBL" id="FLQV01002160">
    <property type="protein sequence ID" value="SBT00879.1"/>
    <property type="molecule type" value="Genomic_DNA"/>
</dbReference>
<accession>A0A1A8XAN5</accession>
<evidence type="ECO:0000313" key="4">
    <source>
        <dbReference type="Proteomes" id="UP000078546"/>
    </source>
</evidence>
<feature type="domain" description="Tryptophan/threonine-rich plasmodium antigen C-terminal" evidence="1">
    <location>
        <begin position="200"/>
        <end position="410"/>
    </location>
</feature>
<name>A0A1A8XAN5_PLAOA</name>
<evidence type="ECO:0000313" key="5">
    <source>
        <dbReference type="Proteomes" id="UP000078560"/>
    </source>
</evidence>
<reference evidence="3" key="1">
    <citation type="submission" date="2016-05" db="EMBL/GenBank/DDBJ databases">
        <authorList>
            <person name="Lavstsen T."/>
            <person name="Jespersen J.S."/>
        </authorList>
    </citation>
    <scope>NUCLEOTIDE SEQUENCE [LARGE SCALE GENOMIC DNA]</scope>
</reference>
<gene>
    <name evidence="3" type="ORF">POVCU1_062980</name>
    <name evidence="2" type="ORF">POVCU2_0007790</name>
</gene>
<reference evidence="4 5" key="2">
    <citation type="submission" date="2016-05" db="EMBL/GenBank/DDBJ databases">
        <authorList>
            <person name="Naeem Raeece"/>
        </authorList>
    </citation>
    <scope>NUCLEOTIDE SEQUENCE [LARGE SCALE GENOMIC DNA]</scope>
</reference>
<dbReference type="EMBL" id="FLQU01000107">
    <property type="protein sequence ID" value="SBS80968.1"/>
    <property type="molecule type" value="Genomic_DNA"/>
</dbReference>
<proteinExistence type="predicted"/>
<protein>
    <submittedName>
        <fullName evidence="2 3">Tryptophan-rich antigen</fullName>
    </submittedName>
</protein>
<evidence type="ECO:0000259" key="1">
    <source>
        <dbReference type="Pfam" id="PF12319"/>
    </source>
</evidence>
<dbReference type="InterPro" id="IPR022089">
    <property type="entry name" value="Plasmodium-antigen_C"/>
</dbReference>